<accession>A0A497XMS8</accession>
<proteinExistence type="predicted"/>
<dbReference type="AlphaFoldDB" id="A0A497XMS8"/>
<keyword evidence="3" id="KW-1185">Reference proteome</keyword>
<dbReference type="PROSITE" id="PS51257">
    <property type="entry name" value="PROKAR_LIPOPROTEIN"/>
    <property type="match status" value="1"/>
</dbReference>
<keyword evidence="1" id="KW-0732">Signal</keyword>
<gene>
    <name evidence="2" type="ORF">DFR35_0126</name>
</gene>
<dbReference type="EMBL" id="RCCI01000004">
    <property type="protein sequence ID" value="RLJ67579.1"/>
    <property type="molecule type" value="Genomic_DNA"/>
</dbReference>
<evidence type="ECO:0000313" key="2">
    <source>
        <dbReference type="EMBL" id="RLJ67579.1"/>
    </source>
</evidence>
<feature type="chain" id="PRO_5019776674" evidence="1">
    <location>
        <begin position="22"/>
        <end position="186"/>
    </location>
</feature>
<evidence type="ECO:0000256" key="1">
    <source>
        <dbReference type="SAM" id="SignalP"/>
    </source>
</evidence>
<comment type="caution">
    <text evidence="2">The sequence shown here is derived from an EMBL/GenBank/DDBJ whole genome shotgun (WGS) entry which is preliminary data.</text>
</comment>
<feature type="signal peptide" evidence="1">
    <location>
        <begin position="1"/>
        <end position="21"/>
    </location>
</feature>
<dbReference type="OrthoDB" id="9129572at2"/>
<name>A0A497XMS8_9PROT</name>
<evidence type="ECO:0000313" key="3">
    <source>
        <dbReference type="Proteomes" id="UP000268908"/>
    </source>
</evidence>
<dbReference type="Proteomes" id="UP000268908">
    <property type="component" value="Unassembled WGS sequence"/>
</dbReference>
<reference evidence="2 3" key="1">
    <citation type="submission" date="2018-10" db="EMBL/GenBank/DDBJ databases">
        <title>Genomic Encyclopedia of Type Strains, Phase IV (KMG-IV): sequencing the most valuable type-strain genomes for metagenomic binning, comparative biology and taxonomic classification.</title>
        <authorList>
            <person name="Goeker M."/>
        </authorList>
    </citation>
    <scope>NUCLEOTIDE SEQUENCE [LARGE SCALE GENOMIC DNA]</scope>
    <source>
        <strain evidence="2 3">DSM 26916</strain>
    </source>
</reference>
<protein>
    <submittedName>
        <fullName evidence="2">Uncharacterized protein</fullName>
    </submittedName>
</protein>
<dbReference type="RefSeq" id="WP_121239559.1">
    <property type="nucleotide sequence ID" value="NZ_BHVV01000001.1"/>
</dbReference>
<organism evidence="2 3">
    <name type="scientific">Sulfurisoma sediminicola</name>
    <dbReference type="NCBI Taxonomy" id="1381557"/>
    <lineage>
        <taxon>Bacteria</taxon>
        <taxon>Pseudomonadati</taxon>
        <taxon>Pseudomonadota</taxon>
        <taxon>Betaproteobacteria</taxon>
        <taxon>Nitrosomonadales</taxon>
        <taxon>Sterolibacteriaceae</taxon>
        <taxon>Sulfurisoma</taxon>
    </lineage>
</organism>
<sequence>MKPRHALLAAALCACVGAAIAQEGCEPYVENHRDLETAALRPHRDAFRSCIIDEATYAALISAWLASRGDAAPPLRGMSLGRAVNLPWISEYIARTALRDPRWDAARGRDRNGDINGFVTALLSRPEFLRRLDAPFAATPRAVRTVSVEKVLVTKARDILPDGGKGRLPYDAQVWIVLEPRPAATP</sequence>